<proteinExistence type="inferred from homology"/>
<reference evidence="6 7" key="1">
    <citation type="submission" date="2019-01" db="EMBL/GenBank/DDBJ databases">
        <authorList>
            <person name="Li J."/>
        </authorList>
    </citation>
    <scope>NUCLEOTIDE SEQUENCE [LARGE SCALE GENOMIC DNA]</scope>
    <source>
        <strain evidence="6 7">CCUG 35506</strain>
    </source>
</reference>
<dbReference type="GO" id="GO:0008124">
    <property type="term" value="F:4-alpha-hydroxytetrahydrobiopterin dehydratase activity"/>
    <property type="evidence" value="ECO:0007669"/>
    <property type="project" value="UniProtKB-EC"/>
</dbReference>
<dbReference type="Pfam" id="PF01329">
    <property type="entry name" value="Pterin_4a"/>
    <property type="match status" value="1"/>
</dbReference>
<dbReference type="GO" id="GO:0006729">
    <property type="term" value="P:tetrahydrobiopterin biosynthetic process"/>
    <property type="evidence" value="ECO:0007669"/>
    <property type="project" value="InterPro"/>
</dbReference>
<evidence type="ECO:0000256" key="4">
    <source>
        <dbReference type="ARBA" id="ARBA00021735"/>
    </source>
</evidence>
<comment type="catalytic activity">
    <reaction evidence="1">
        <text>(4aS,6R)-4a-hydroxy-L-erythro-5,6,7,8-tetrahydrobiopterin = (6R)-L-erythro-6,7-dihydrobiopterin + H2O</text>
        <dbReference type="Rhea" id="RHEA:11920"/>
        <dbReference type="ChEBI" id="CHEBI:15377"/>
        <dbReference type="ChEBI" id="CHEBI:15642"/>
        <dbReference type="ChEBI" id="CHEBI:43120"/>
        <dbReference type="EC" id="4.2.1.96"/>
    </reaction>
</comment>
<evidence type="ECO:0000256" key="1">
    <source>
        <dbReference type="ARBA" id="ARBA00001554"/>
    </source>
</evidence>
<dbReference type="SUPFAM" id="SSF55248">
    <property type="entry name" value="PCD-like"/>
    <property type="match status" value="1"/>
</dbReference>
<dbReference type="InterPro" id="IPR036428">
    <property type="entry name" value="PCD_sf"/>
</dbReference>
<dbReference type="AlphaFoldDB" id="A0A4Q2JKJ6"/>
<sequence length="106" mass="10969">MVGMNARSILSPGETADELAGSAFVHDGDRLVATYSTADFASAVRVLDAVALVADELNHHPDVQLGWGRVGFELSSHDVGGVTSRDLELAARISGIAAEHGARAGD</sequence>
<evidence type="ECO:0000313" key="6">
    <source>
        <dbReference type="EMBL" id="RXZ46388.1"/>
    </source>
</evidence>
<protein>
    <recommendedName>
        <fullName evidence="4">Putative pterin-4-alpha-carbinolamine dehydratase</fullName>
        <ecNumber evidence="3">4.2.1.96</ecNumber>
    </recommendedName>
</protein>
<dbReference type="PANTHER" id="PTHR12599">
    <property type="entry name" value="PTERIN-4-ALPHA-CARBINOLAMINE DEHYDRATASE"/>
    <property type="match status" value="1"/>
</dbReference>
<keyword evidence="5" id="KW-0456">Lyase</keyword>
<name>A0A4Q2JKJ6_9MICO</name>
<evidence type="ECO:0000256" key="5">
    <source>
        <dbReference type="ARBA" id="ARBA00023239"/>
    </source>
</evidence>
<accession>A0A4Q2JKJ6</accession>
<evidence type="ECO:0000256" key="3">
    <source>
        <dbReference type="ARBA" id="ARBA00013252"/>
    </source>
</evidence>
<dbReference type="EC" id="4.2.1.96" evidence="3"/>
<comment type="similarity">
    <text evidence="2">Belongs to the pterin-4-alpha-carbinolamine dehydratase family.</text>
</comment>
<evidence type="ECO:0000313" key="7">
    <source>
        <dbReference type="Proteomes" id="UP000292935"/>
    </source>
</evidence>
<dbReference type="CDD" id="cd00488">
    <property type="entry name" value="PCD_DCoH"/>
    <property type="match status" value="1"/>
</dbReference>
<gene>
    <name evidence="6" type="ORF">ESP57_15865</name>
</gene>
<dbReference type="PANTHER" id="PTHR12599:SF0">
    <property type="entry name" value="PTERIN-4-ALPHA-CARBINOLAMINE DEHYDRATASE"/>
    <property type="match status" value="1"/>
</dbReference>
<comment type="caution">
    <text evidence="6">The sequence shown here is derived from an EMBL/GenBank/DDBJ whole genome shotgun (WGS) entry which is preliminary data.</text>
</comment>
<evidence type="ECO:0000256" key="2">
    <source>
        <dbReference type="ARBA" id="ARBA00006472"/>
    </source>
</evidence>
<organism evidence="6 7">
    <name type="scientific">Agromyces fucosus</name>
    <dbReference type="NCBI Taxonomy" id="41985"/>
    <lineage>
        <taxon>Bacteria</taxon>
        <taxon>Bacillati</taxon>
        <taxon>Actinomycetota</taxon>
        <taxon>Actinomycetes</taxon>
        <taxon>Micrococcales</taxon>
        <taxon>Microbacteriaceae</taxon>
        <taxon>Agromyces</taxon>
    </lineage>
</organism>
<dbReference type="OrthoDB" id="15077at2"/>
<dbReference type="EMBL" id="SDPO01000004">
    <property type="protein sequence ID" value="RXZ46388.1"/>
    <property type="molecule type" value="Genomic_DNA"/>
</dbReference>
<dbReference type="InterPro" id="IPR001533">
    <property type="entry name" value="Pterin_deHydtase"/>
</dbReference>
<dbReference type="Gene3D" id="3.30.1360.20">
    <property type="entry name" value="Transcriptional coactivator/pterin dehydratase"/>
    <property type="match status" value="1"/>
</dbReference>
<keyword evidence="7" id="KW-1185">Reference proteome</keyword>
<dbReference type="Proteomes" id="UP000292935">
    <property type="component" value="Unassembled WGS sequence"/>
</dbReference>